<keyword evidence="2" id="KW-1185">Reference proteome</keyword>
<reference evidence="1" key="1">
    <citation type="journal article" date="2023" name="bioRxiv">
        <title>Improved chromosome-level genome assembly for marigold (Tagetes erecta).</title>
        <authorList>
            <person name="Jiang F."/>
            <person name="Yuan L."/>
            <person name="Wang S."/>
            <person name="Wang H."/>
            <person name="Xu D."/>
            <person name="Wang A."/>
            <person name="Fan W."/>
        </authorList>
    </citation>
    <scope>NUCLEOTIDE SEQUENCE</scope>
    <source>
        <strain evidence="1">WSJ</strain>
        <tissue evidence="1">Leaf</tissue>
    </source>
</reference>
<sequence length="124" mass="14477">MYHRLKVSCRRKRYERLGGNRSDQSNSRKRFWRIRITPKLKLKLKRFPKTLLIRIRDGYVNMMMRLANSPAVTGNSGYGTGIARFGTNPVKEYDDKVIIEFYKTILAKQTQFAPIDASHVGVLR</sequence>
<accession>A0AAD8NB39</accession>
<dbReference type="PANTHER" id="PTHR33702">
    <property type="entry name" value="BNAA09G40010D PROTEIN"/>
    <property type="match status" value="1"/>
</dbReference>
<protein>
    <submittedName>
        <fullName evidence="1">Uncharacterized protein</fullName>
    </submittedName>
</protein>
<dbReference type="EMBL" id="JAUHHV010000011">
    <property type="protein sequence ID" value="KAK1408930.1"/>
    <property type="molecule type" value="Genomic_DNA"/>
</dbReference>
<comment type="caution">
    <text evidence="1">The sequence shown here is derived from an EMBL/GenBank/DDBJ whole genome shotgun (WGS) entry which is preliminary data.</text>
</comment>
<evidence type="ECO:0000313" key="1">
    <source>
        <dbReference type="EMBL" id="KAK1408930.1"/>
    </source>
</evidence>
<evidence type="ECO:0000313" key="2">
    <source>
        <dbReference type="Proteomes" id="UP001229421"/>
    </source>
</evidence>
<name>A0AAD8NB39_TARER</name>
<dbReference type="Proteomes" id="UP001229421">
    <property type="component" value="Unassembled WGS sequence"/>
</dbReference>
<organism evidence="1 2">
    <name type="scientific">Tagetes erecta</name>
    <name type="common">African marigold</name>
    <dbReference type="NCBI Taxonomy" id="13708"/>
    <lineage>
        <taxon>Eukaryota</taxon>
        <taxon>Viridiplantae</taxon>
        <taxon>Streptophyta</taxon>
        <taxon>Embryophyta</taxon>
        <taxon>Tracheophyta</taxon>
        <taxon>Spermatophyta</taxon>
        <taxon>Magnoliopsida</taxon>
        <taxon>eudicotyledons</taxon>
        <taxon>Gunneridae</taxon>
        <taxon>Pentapetalae</taxon>
        <taxon>asterids</taxon>
        <taxon>campanulids</taxon>
        <taxon>Asterales</taxon>
        <taxon>Asteraceae</taxon>
        <taxon>Asteroideae</taxon>
        <taxon>Heliantheae alliance</taxon>
        <taxon>Tageteae</taxon>
        <taxon>Tagetes</taxon>
    </lineage>
</organism>
<dbReference type="AlphaFoldDB" id="A0AAD8NB39"/>
<proteinExistence type="predicted"/>
<gene>
    <name evidence="1" type="ORF">QVD17_41092</name>
</gene>
<dbReference type="PANTHER" id="PTHR33702:SF5">
    <property type="entry name" value="OS01G0308600 PROTEIN"/>
    <property type="match status" value="1"/>
</dbReference>